<dbReference type="RefSeq" id="WP_125089974.1">
    <property type="nucleotide sequence ID" value="NZ_RSAA01000008.1"/>
</dbReference>
<evidence type="ECO:0000313" key="1">
    <source>
        <dbReference type="EMBL" id="RRO17643.1"/>
    </source>
</evidence>
<reference evidence="1 2" key="1">
    <citation type="submission" date="2018-11" db="EMBL/GenBank/DDBJ databases">
        <title>Saccharopolyspora rhizosphaerae sp. nov., an actinomycete isolated from rhizosphere soil in Thailand.</title>
        <authorList>
            <person name="Intra B."/>
            <person name="Euanorasetr J."/>
            <person name="Take A."/>
            <person name="Inahashi Y."/>
            <person name="Mori M."/>
            <person name="Panbangred W."/>
            <person name="Matsumoto A."/>
        </authorList>
    </citation>
    <scope>NUCLEOTIDE SEQUENCE [LARGE SCALE GENOMIC DNA]</scope>
    <source>
        <strain evidence="1 2">H219</strain>
    </source>
</reference>
<dbReference type="Proteomes" id="UP000274515">
    <property type="component" value="Unassembled WGS sequence"/>
</dbReference>
<sequence length="120" mass="13410">MTLELPNAVPAIDGEVVGSRRWANRTQHSARAVGGRLYLTNLRVVFCPHAVDAALAGEFWWAPLQDIAEVGKEKRNFRQIYGGGLRNRMKITLRDGTAELFVVNKLDHAIEEIRTTANLV</sequence>
<gene>
    <name evidence="1" type="ORF">EIL87_10240</name>
</gene>
<dbReference type="OrthoDB" id="4556154at2"/>
<proteinExistence type="predicted"/>
<comment type="caution">
    <text evidence="1">The sequence shown here is derived from an EMBL/GenBank/DDBJ whole genome shotgun (WGS) entry which is preliminary data.</text>
</comment>
<protein>
    <recommendedName>
        <fullName evidence="3">GRAM domain-containing protein</fullName>
    </recommendedName>
</protein>
<keyword evidence="2" id="KW-1185">Reference proteome</keyword>
<dbReference type="AlphaFoldDB" id="A0A3R8P131"/>
<accession>A0A3R8P131</accession>
<organism evidence="1 2">
    <name type="scientific">Saccharopolyspora rhizosphaerae</name>
    <dbReference type="NCBI Taxonomy" id="2492662"/>
    <lineage>
        <taxon>Bacteria</taxon>
        <taxon>Bacillati</taxon>
        <taxon>Actinomycetota</taxon>
        <taxon>Actinomycetes</taxon>
        <taxon>Pseudonocardiales</taxon>
        <taxon>Pseudonocardiaceae</taxon>
        <taxon>Saccharopolyspora</taxon>
    </lineage>
</organism>
<name>A0A3R8P131_9PSEU</name>
<evidence type="ECO:0008006" key="3">
    <source>
        <dbReference type="Google" id="ProtNLM"/>
    </source>
</evidence>
<dbReference type="EMBL" id="RSAA01000008">
    <property type="protein sequence ID" value="RRO17643.1"/>
    <property type="molecule type" value="Genomic_DNA"/>
</dbReference>
<evidence type="ECO:0000313" key="2">
    <source>
        <dbReference type="Proteomes" id="UP000274515"/>
    </source>
</evidence>